<accession>A0AAD5LDW6</accession>
<dbReference type="Proteomes" id="UP000820818">
    <property type="component" value="Linkage Group LG4"/>
</dbReference>
<dbReference type="GO" id="GO:0006879">
    <property type="term" value="P:intracellular iron ion homeostasis"/>
    <property type="evidence" value="ECO:0007669"/>
    <property type="project" value="TreeGrafter"/>
</dbReference>
<evidence type="ECO:0000313" key="2">
    <source>
        <dbReference type="EMBL" id="KAI9560438.1"/>
    </source>
</evidence>
<feature type="compositionally biased region" description="Polar residues" evidence="1">
    <location>
        <begin position="597"/>
        <end position="606"/>
    </location>
</feature>
<feature type="region of interest" description="Disordered" evidence="1">
    <location>
        <begin position="438"/>
        <end position="457"/>
    </location>
</feature>
<reference evidence="2 3" key="1">
    <citation type="submission" date="2022-05" db="EMBL/GenBank/DDBJ databases">
        <title>A multi-omics perspective on studying reproductive biology in Daphnia sinensis.</title>
        <authorList>
            <person name="Jia J."/>
        </authorList>
    </citation>
    <scope>NUCLEOTIDE SEQUENCE [LARGE SCALE GENOMIC DNA]</scope>
    <source>
        <strain evidence="2 3">WSL</strain>
    </source>
</reference>
<dbReference type="GO" id="GO:0020037">
    <property type="term" value="F:heme binding"/>
    <property type="evidence" value="ECO:0007669"/>
    <property type="project" value="TreeGrafter"/>
</dbReference>
<dbReference type="GO" id="GO:0005576">
    <property type="term" value="C:extracellular region"/>
    <property type="evidence" value="ECO:0007669"/>
    <property type="project" value="TreeGrafter"/>
</dbReference>
<dbReference type="InterPro" id="IPR052505">
    <property type="entry name" value="Fungal_Heme-Binding_RBT5"/>
</dbReference>
<feature type="compositionally biased region" description="Polar residues" evidence="1">
    <location>
        <begin position="653"/>
        <end position="690"/>
    </location>
</feature>
<feature type="region of interest" description="Disordered" evidence="1">
    <location>
        <begin position="562"/>
        <end position="711"/>
    </location>
</feature>
<feature type="region of interest" description="Disordered" evidence="1">
    <location>
        <begin position="517"/>
        <end position="548"/>
    </location>
</feature>
<keyword evidence="3" id="KW-1185">Reference proteome</keyword>
<feature type="compositionally biased region" description="Low complexity" evidence="1">
    <location>
        <begin position="699"/>
        <end position="711"/>
    </location>
</feature>
<feature type="compositionally biased region" description="Low complexity" evidence="1">
    <location>
        <begin position="517"/>
        <end position="529"/>
    </location>
</feature>
<evidence type="ECO:0000313" key="3">
    <source>
        <dbReference type="Proteomes" id="UP000820818"/>
    </source>
</evidence>
<protein>
    <submittedName>
        <fullName evidence="2">Uncharacterized protein</fullName>
    </submittedName>
</protein>
<feature type="compositionally biased region" description="Low complexity" evidence="1">
    <location>
        <begin position="614"/>
        <end position="633"/>
    </location>
</feature>
<dbReference type="PANTHER" id="PTHR35607:SF11">
    <property type="entry name" value="CELL WALL PROTEIN 1"/>
    <property type="match status" value="1"/>
</dbReference>
<sequence>MVEIDRVKMTSNSSAAVKQEKRDDQEEIDLLAAKMVEANRAKMANLSSAATTVGQTGTNSNPLQSGVASAPRMLPGTLLGYFSKNSAGVGSKEVVDAINKEKINSAAAVSIDLESAKGRFGWTDSSVHIPYIYRRDEKKFCSVRILEQCIIKMFANVLRPELSGCVSIQSFYVSEIESRLLNEINVKHCDWQYGRELFTVRDLIINLDDALELIQFLQTCKEKLVRKSCDPQDRCGFFRIGGESVVPYTVISGTKYVPLFYFEGETGNLDRRAIQITGWDLAYLKLCCKVQGIRNELFSNDSYSAVSVEDIKQQFPAQTDLQLYWPSRSSLDVPSNGASGASNAGISMWIHKPSGSPPPLPVHSNTTAVTMQASSVIQKNPAASAVAAATRLPSTSSSSALLHQASGIVPPSRPAVIPPTCTSSSLYNGWSSMNSYASVHQQMQQQQSASNTNSSSSSSVAAASAHLATVLQSQSAAAAARAQAAAVSAMLMPSMPVHHSSMGQAFNMMQYAQAVAGMMQQQQSQQQAQSHRNQAPPPPPSQAHASASSTLDNLLRANGIHTDHHRLPHGSSSNASLNHSAYSSSQSPLTGAVPGSSPHSRSSTGASPRPGLPVPSSSLVHSSLTSSSSSSSTPKPPPPPLIPVNGSHPLFSSMPNNSSMASQGSSRLHQASSESNPHGLSRSYHQSQYEIGQRHHPQMQHQLLQQQQQSQQPPPFKLQLYQIENQTVPCVNSRQYVYNNLMIALPDMAAYLFPHLGHQTCKQVLQDGLGVTLYEANPQQLQVLKSAGKVSSVSSLAGEKISLVNVRDVVQYMPQIRYMMSRLDGGAELSHAHSSKRQRVS</sequence>
<feature type="region of interest" description="Disordered" evidence="1">
    <location>
        <begin position="1"/>
        <end position="24"/>
    </location>
</feature>
<feature type="compositionally biased region" description="Polar residues" evidence="1">
    <location>
        <begin position="570"/>
        <end position="589"/>
    </location>
</feature>
<dbReference type="EMBL" id="WJBH02000004">
    <property type="protein sequence ID" value="KAI9560438.1"/>
    <property type="molecule type" value="Genomic_DNA"/>
</dbReference>
<dbReference type="PANTHER" id="PTHR35607">
    <property type="entry name" value="GPI-ANCHORED PROTEIN 10"/>
    <property type="match status" value="1"/>
</dbReference>
<dbReference type="AlphaFoldDB" id="A0AAD5LDW6"/>
<proteinExistence type="predicted"/>
<organism evidence="2 3">
    <name type="scientific">Daphnia sinensis</name>
    <dbReference type="NCBI Taxonomy" id="1820382"/>
    <lineage>
        <taxon>Eukaryota</taxon>
        <taxon>Metazoa</taxon>
        <taxon>Ecdysozoa</taxon>
        <taxon>Arthropoda</taxon>
        <taxon>Crustacea</taxon>
        <taxon>Branchiopoda</taxon>
        <taxon>Diplostraca</taxon>
        <taxon>Cladocera</taxon>
        <taxon>Anomopoda</taxon>
        <taxon>Daphniidae</taxon>
        <taxon>Daphnia</taxon>
        <taxon>Daphnia similis group</taxon>
    </lineage>
</organism>
<gene>
    <name evidence="2" type="ORF">GHT06_014456</name>
</gene>
<name>A0AAD5LDW6_9CRUS</name>
<comment type="caution">
    <text evidence="2">The sequence shown here is derived from an EMBL/GenBank/DDBJ whole genome shotgun (WGS) entry which is preliminary data.</text>
</comment>
<evidence type="ECO:0000256" key="1">
    <source>
        <dbReference type="SAM" id="MobiDB-lite"/>
    </source>
</evidence>